<evidence type="ECO:0000313" key="2">
    <source>
        <dbReference type="Proteomes" id="UP001220395"/>
    </source>
</evidence>
<organism evidence="1 2">
    <name type="scientific">Sphingomonas naphthae</name>
    <dbReference type="NCBI Taxonomy" id="1813468"/>
    <lineage>
        <taxon>Bacteria</taxon>
        <taxon>Pseudomonadati</taxon>
        <taxon>Pseudomonadota</taxon>
        <taxon>Alphaproteobacteria</taxon>
        <taxon>Sphingomonadales</taxon>
        <taxon>Sphingomonadaceae</taxon>
        <taxon>Sphingomonas</taxon>
    </lineage>
</organism>
<evidence type="ECO:0008006" key="3">
    <source>
        <dbReference type="Google" id="ProtNLM"/>
    </source>
</evidence>
<keyword evidence="2" id="KW-1185">Reference proteome</keyword>
<protein>
    <recommendedName>
        <fullName evidence="3">Phage tail protein</fullName>
    </recommendedName>
</protein>
<dbReference type="NCBIfam" id="NF047331">
    <property type="entry name" value="phage_HTJ"/>
    <property type="match status" value="1"/>
</dbReference>
<dbReference type="Proteomes" id="UP001220395">
    <property type="component" value="Chromosome"/>
</dbReference>
<dbReference type="RefSeq" id="WP_273688584.1">
    <property type="nucleotide sequence ID" value="NZ_CP117411.1"/>
</dbReference>
<proteinExistence type="predicted"/>
<sequence length="69" mass="7603">MAYNQADLDALSSAITGGIQEVTYADGRKIRYQSLADMRALRNDMKAEVAAAASQISPRRRVTRVVFGR</sequence>
<gene>
    <name evidence="1" type="ORF">PQ455_01510</name>
</gene>
<evidence type="ECO:0000313" key="1">
    <source>
        <dbReference type="EMBL" id="WCT73938.1"/>
    </source>
</evidence>
<reference evidence="1 2" key="1">
    <citation type="submission" date="2023-02" db="EMBL/GenBank/DDBJ databases">
        <title>Genome sequence of Sphingomonas naphthae.</title>
        <authorList>
            <person name="Kim S."/>
            <person name="Heo J."/>
            <person name="Kwon S.-W."/>
        </authorList>
    </citation>
    <scope>NUCLEOTIDE SEQUENCE [LARGE SCALE GENOMIC DNA]</scope>
    <source>
        <strain evidence="1 2">KACC 18716</strain>
    </source>
</reference>
<dbReference type="EMBL" id="CP117411">
    <property type="protein sequence ID" value="WCT73938.1"/>
    <property type="molecule type" value="Genomic_DNA"/>
</dbReference>
<accession>A0ABY7TL24</accession>
<name>A0ABY7TL24_9SPHN</name>